<evidence type="ECO:0000313" key="1">
    <source>
        <dbReference type="EMBL" id="JAI04972.1"/>
    </source>
</evidence>
<dbReference type="EMBL" id="GBXM01003606">
    <property type="protein sequence ID" value="JAI04972.1"/>
    <property type="molecule type" value="Transcribed_RNA"/>
</dbReference>
<organism evidence="1">
    <name type="scientific">Anguilla anguilla</name>
    <name type="common">European freshwater eel</name>
    <name type="synonym">Muraena anguilla</name>
    <dbReference type="NCBI Taxonomy" id="7936"/>
    <lineage>
        <taxon>Eukaryota</taxon>
        <taxon>Metazoa</taxon>
        <taxon>Chordata</taxon>
        <taxon>Craniata</taxon>
        <taxon>Vertebrata</taxon>
        <taxon>Euteleostomi</taxon>
        <taxon>Actinopterygii</taxon>
        <taxon>Neopterygii</taxon>
        <taxon>Teleostei</taxon>
        <taxon>Anguilliformes</taxon>
        <taxon>Anguillidae</taxon>
        <taxon>Anguilla</taxon>
    </lineage>
</organism>
<reference evidence="1" key="1">
    <citation type="submission" date="2014-11" db="EMBL/GenBank/DDBJ databases">
        <authorList>
            <person name="Amaro Gonzalez C."/>
        </authorList>
    </citation>
    <scope>NUCLEOTIDE SEQUENCE</scope>
</reference>
<name>A0A0E9XRB5_ANGAN</name>
<reference evidence="1" key="2">
    <citation type="journal article" date="2015" name="Fish Shellfish Immunol.">
        <title>Early steps in the European eel (Anguilla anguilla)-Vibrio vulnificus interaction in the gills: Role of the RtxA13 toxin.</title>
        <authorList>
            <person name="Callol A."/>
            <person name="Pajuelo D."/>
            <person name="Ebbesson L."/>
            <person name="Teles M."/>
            <person name="MacKenzie S."/>
            <person name="Amaro C."/>
        </authorList>
    </citation>
    <scope>NUCLEOTIDE SEQUENCE</scope>
</reference>
<protein>
    <submittedName>
        <fullName evidence="1">Uncharacterized protein</fullName>
    </submittedName>
</protein>
<accession>A0A0E9XRB5</accession>
<sequence>MNLAEFLLTT</sequence>
<proteinExistence type="predicted"/>